<dbReference type="GO" id="GO:0032259">
    <property type="term" value="P:methylation"/>
    <property type="evidence" value="ECO:0007669"/>
    <property type="project" value="UniProtKB-KW"/>
</dbReference>
<keyword evidence="7" id="KW-1185">Reference proteome</keyword>
<dbReference type="AlphaFoldDB" id="A0A409YEA4"/>
<dbReference type="InterPro" id="IPR001077">
    <property type="entry name" value="COMT_C"/>
</dbReference>
<feature type="region of interest" description="Disordered" evidence="4">
    <location>
        <begin position="35"/>
        <end position="96"/>
    </location>
</feature>
<dbReference type="PANTHER" id="PTHR43712">
    <property type="entry name" value="PUTATIVE (AFU_ORTHOLOGUE AFUA_4G14580)-RELATED"/>
    <property type="match status" value="1"/>
</dbReference>
<dbReference type="STRING" id="181874.A0A409YEA4"/>
<feature type="compositionally biased region" description="Polar residues" evidence="4">
    <location>
        <begin position="817"/>
        <end position="833"/>
    </location>
</feature>
<dbReference type="PANTHER" id="PTHR43712:SF2">
    <property type="entry name" value="O-METHYLTRANSFERASE CICE"/>
    <property type="match status" value="1"/>
</dbReference>
<comment type="caution">
    <text evidence="6">The sequence shown here is derived from an EMBL/GenBank/DDBJ whole genome shotgun (WGS) entry which is preliminary data.</text>
</comment>
<sequence length="1247" mass="133723">MTFAILRALHAIIGNAIDDVERVYAAHGDQLPSESAQYTPAIPLSPTLASPQEPTFSSTSRPGHGSLRSTSHVYASPPPSPSITTTHDSGHDSLQPPFSYKCSPRIDFPALDQPYDPESLSESLTSDPIVLGAILRIVAAAGQLSATVQVPFLSLCDAAMGYHLPSCMRLLEASHVVEILKEAGPGGLHVHAISEKNGVDPCKLAHILRLLATHHFLREVSPDVFTLNRLSSLVDSGKTFAEIKQYEDEGRPELKYRDTNGTAAFVGLCTDECQKASAYLTEAYYLSPSKKTREGRDHTRAPFSFAFDTLKTRTGYFGWLEGQTSAATDILTEDDEDIGVEKGPSIVTKRIGSHTPNVHSKRPDRLDVPQQSDRGVSPSSQTSNDSEALSVSENVKENSNRFRLERFGKAMTGTEGWEAPGAILQGFDWHSLPYGSTIVDVGGGIGSSSMLLASVFSATRSDAADHASMEGKPEALAFKFVVQDRPVVCEMGEKAWKDKCPELLDTVAQFQVHDFFTPQPVKNAALFLLRVVLHDWPDSLARKILLRLREAATPDTKLLIADFVQPLACIDSDVLGSSNETAPDVASAKVDPIQEAVAEDKARLEPISNSQSIANTPSSSFASSAHHDPKPKTGLEDIQGAESTLAPAPLLPNLGKASANVYWMDMTMQTMFNAQERTLREMVNLASSAGWKITRVSRTPGSLFGYMVAIPVEIPPQPAEEDVPSREETKDRSTAAASPQDPVSQQFGKKAKKVYDGLDVDSRRKARMLEEERKYREELKTAERAGSRCGTPTFGSRMRLSSVEEAFTRFNGRMMRSKTTTPGLSSNSGSGVSAVTGHSVKPTSLRANTSLPPLNTHMRAMRKKPSPLSVPPPHPPQGHAAAYQQGHGQFLPHSPPPTASLSGMSSPARKLSVPDSASPSPRRTAFLHVPPGSTAAVGTTATPSSRPGGTRTIRRGVSMANLRSPSQAQGRVSRPGSPPPPVPLNKTLFPPPSPIAQRAVSLPQAGKTLPRRASHAHLSQVAGSSASSSTTRMPSSPSFIPVRFSSSSRLTATSPRPDGPKSMSSSVSGKHMRTPGSTSATFASGSRNVPRRPSMAQFAEPLQPIPLRKRAGTVHVSSQPRHEENLLVSSQREPFLSQSLSSRLVNSASKSPSEMGGLLQAAFGEDEDGTGSFRSSTVISREPSPTPPGASMQTGSIPSVLIQSAESVQGLSSMLDQDSAPVVENSVSVRHFAARFEGRSRKLSGLS</sequence>
<feature type="compositionally biased region" description="Low complexity" evidence="4">
    <location>
        <begin position="877"/>
        <end position="889"/>
    </location>
</feature>
<feature type="compositionally biased region" description="Polar residues" evidence="4">
    <location>
        <begin position="47"/>
        <end position="73"/>
    </location>
</feature>
<evidence type="ECO:0000256" key="4">
    <source>
        <dbReference type="SAM" id="MobiDB-lite"/>
    </source>
</evidence>
<feature type="region of interest" description="Disordered" evidence="4">
    <location>
        <begin position="816"/>
        <end position="1124"/>
    </location>
</feature>
<dbReference type="SUPFAM" id="SSF53335">
    <property type="entry name" value="S-adenosyl-L-methionine-dependent methyltransferases"/>
    <property type="match status" value="1"/>
</dbReference>
<feature type="compositionally biased region" description="Polar residues" evidence="4">
    <location>
        <begin position="1075"/>
        <end position="1087"/>
    </location>
</feature>
<dbReference type="Gene3D" id="1.10.10.10">
    <property type="entry name" value="Winged helix-like DNA-binding domain superfamily/Winged helix DNA-binding domain"/>
    <property type="match status" value="1"/>
</dbReference>
<dbReference type="Gene3D" id="3.40.50.150">
    <property type="entry name" value="Vaccinia Virus protein VP39"/>
    <property type="match status" value="1"/>
</dbReference>
<proteinExistence type="predicted"/>
<feature type="compositionally biased region" description="Polar residues" evidence="4">
    <location>
        <begin position="841"/>
        <end position="853"/>
    </location>
</feature>
<evidence type="ECO:0000313" key="7">
    <source>
        <dbReference type="Proteomes" id="UP000284842"/>
    </source>
</evidence>
<feature type="compositionally biased region" description="Basic and acidic residues" evidence="4">
    <location>
        <begin position="625"/>
        <end position="635"/>
    </location>
</feature>
<feature type="compositionally biased region" description="Polar residues" evidence="4">
    <location>
        <begin position="607"/>
        <end position="623"/>
    </location>
</feature>
<keyword evidence="1" id="KW-0489">Methyltransferase</keyword>
<feature type="domain" description="O-methyltransferase C-terminal" evidence="5">
    <location>
        <begin position="504"/>
        <end position="565"/>
    </location>
</feature>
<feature type="region of interest" description="Disordered" evidence="4">
    <location>
        <begin position="1163"/>
        <end position="1195"/>
    </location>
</feature>
<reference evidence="6 7" key="1">
    <citation type="journal article" date="2018" name="Evol. Lett.">
        <title>Horizontal gene cluster transfer increased hallucinogenic mushroom diversity.</title>
        <authorList>
            <person name="Reynolds H.T."/>
            <person name="Vijayakumar V."/>
            <person name="Gluck-Thaler E."/>
            <person name="Korotkin H.B."/>
            <person name="Matheny P.B."/>
            <person name="Slot J.C."/>
        </authorList>
    </citation>
    <scope>NUCLEOTIDE SEQUENCE [LARGE SCALE GENOMIC DNA]</scope>
    <source>
        <strain evidence="6 7">2629</strain>
    </source>
</reference>
<keyword evidence="3" id="KW-0949">S-adenosyl-L-methionine</keyword>
<dbReference type="InterPro" id="IPR036388">
    <property type="entry name" value="WH-like_DNA-bd_sf"/>
</dbReference>
<feature type="compositionally biased region" description="Polar residues" evidence="4">
    <location>
        <begin position="1044"/>
        <end position="1054"/>
    </location>
</feature>
<protein>
    <recommendedName>
        <fullName evidence="5">O-methyltransferase C-terminal domain-containing protein</fullName>
    </recommendedName>
</protein>
<dbReference type="InterPro" id="IPR036390">
    <property type="entry name" value="WH_DNA-bd_sf"/>
</dbReference>
<evidence type="ECO:0000313" key="6">
    <source>
        <dbReference type="EMBL" id="PPR01314.1"/>
    </source>
</evidence>
<dbReference type="InParanoid" id="A0A409YEA4"/>
<feature type="region of interest" description="Disordered" evidence="4">
    <location>
        <begin position="715"/>
        <end position="750"/>
    </location>
</feature>
<dbReference type="Proteomes" id="UP000284842">
    <property type="component" value="Unassembled WGS sequence"/>
</dbReference>
<keyword evidence="2" id="KW-0808">Transferase</keyword>
<feature type="compositionally biased region" description="Polar residues" evidence="4">
    <location>
        <begin position="735"/>
        <end position="747"/>
    </location>
</feature>
<evidence type="ECO:0000256" key="2">
    <source>
        <dbReference type="ARBA" id="ARBA00022679"/>
    </source>
</evidence>
<dbReference type="InterPro" id="IPR029063">
    <property type="entry name" value="SAM-dependent_MTases_sf"/>
</dbReference>
<dbReference type="Pfam" id="PF00891">
    <property type="entry name" value="Methyltransf_2"/>
    <property type="match status" value="1"/>
</dbReference>
<dbReference type="OrthoDB" id="2410195at2759"/>
<dbReference type="GO" id="GO:0008171">
    <property type="term" value="F:O-methyltransferase activity"/>
    <property type="evidence" value="ECO:0007669"/>
    <property type="project" value="InterPro"/>
</dbReference>
<dbReference type="SUPFAM" id="SSF46785">
    <property type="entry name" value="Winged helix' DNA-binding domain"/>
    <property type="match status" value="1"/>
</dbReference>
<feature type="compositionally biased region" description="Low complexity" evidence="4">
    <location>
        <begin position="1024"/>
        <end position="1038"/>
    </location>
</feature>
<accession>A0A409YEA4</accession>
<organism evidence="6 7">
    <name type="scientific">Panaeolus cyanescens</name>
    <dbReference type="NCBI Taxonomy" id="181874"/>
    <lineage>
        <taxon>Eukaryota</taxon>
        <taxon>Fungi</taxon>
        <taxon>Dikarya</taxon>
        <taxon>Basidiomycota</taxon>
        <taxon>Agaricomycotina</taxon>
        <taxon>Agaricomycetes</taxon>
        <taxon>Agaricomycetidae</taxon>
        <taxon>Agaricales</taxon>
        <taxon>Agaricineae</taxon>
        <taxon>Galeropsidaceae</taxon>
        <taxon>Panaeolus</taxon>
    </lineage>
</organism>
<evidence type="ECO:0000256" key="3">
    <source>
        <dbReference type="ARBA" id="ARBA00022691"/>
    </source>
</evidence>
<evidence type="ECO:0000259" key="5">
    <source>
        <dbReference type="Pfam" id="PF00891"/>
    </source>
</evidence>
<feature type="compositionally biased region" description="Pro residues" evidence="4">
    <location>
        <begin position="976"/>
        <end position="994"/>
    </location>
</feature>
<gene>
    <name evidence="6" type="ORF">CVT24_006347</name>
</gene>
<feature type="region of interest" description="Disordered" evidence="4">
    <location>
        <begin position="335"/>
        <end position="395"/>
    </location>
</feature>
<name>A0A409YEA4_9AGAR</name>
<evidence type="ECO:0000256" key="1">
    <source>
        <dbReference type="ARBA" id="ARBA00022603"/>
    </source>
</evidence>
<feature type="compositionally biased region" description="Polar residues" evidence="4">
    <location>
        <begin position="369"/>
        <end position="393"/>
    </location>
</feature>
<feature type="region of interest" description="Disordered" evidence="4">
    <location>
        <begin position="604"/>
        <end position="636"/>
    </location>
</feature>
<feature type="compositionally biased region" description="Polar residues" evidence="4">
    <location>
        <begin position="936"/>
        <end position="947"/>
    </location>
</feature>
<feature type="compositionally biased region" description="Basic and acidic residues" evidence="4">
    <location>
        <begin position="723"/>
        <end position="733"/>
    </location>
</feature>
<dbReference type="EMBL" id="NHTK01001256">
    <property type="protein sequence ID" value="PPR01314.1"/>
    <property type="molecule type" value="Genomic_DNA"/>
</dbReference>